<comment type="caution">
    <text evidence="1">The sequence shown here is derived from an EMBL/GenBank/DDBJ whole genome shotgun (WGS) entry which is preliminary data.</text>
</comment>
<protein>
    <submittedName>
        <fullName evidence="1">Uncharacterized protein</fullName>
    </submittedName>
</protein>
<proteinExistence type="predicted"/>
<keyword evidence="2" id="KW-1185">Reference proteome</keyword>
<sequence length="45" mass="4640">MTAQAQLRAAARRALTSARLGSLLSYTAEASPHVLAPASGCRAWG</sequence>
<dbReference type="EMBL" id="VLKT01000023">
    <property type="protein sequence ID" value="TWI34053.1"/>
    <property type="molecule type" value="Genomic_DNA"/>
</dbReference>
<evidence type="ECO:0000313" key="1">
    <source>
        <dbReference type="EMBL" id="TWI34053.1"/>
    </source>
</evidence>
<name>A0A562NPK0_9HYPH</name>
<gene>
    <name evidence="1" type="ORF">IQ26_03811</name>
</gene>
<organism evidence="1 2">
    <name type="scientific">Mesorhizobium tianshanense</name>
    <dbReference type="NCBI Taxonomy" id="39844"/>
    <lineage>
        <taxon>Bacteria</taxon>
        <taxon>Pseudomonadati</taxon>
        <taxon>Pseudomonadota</taxon>
        <taxon>Alphaproteobacteria</taxon>
        <taxon>Hyphomicrobiales</taxon>
        <taxon>Phyllobacteriaceae</taxon>
        <taxon>Mesorhizobium</taxon>
    </lineage>
</organism>
<evidence type="ECO:0000313" key="2">
    <source>
        <dbReference type="Proteomes" id="UP000317122"/>
    </source>
</evidence>
<accession>A0A562NPK0</accession>
<dbReference type="AlphaFoldDB" id="A0A562NPK0"/>
<dbReference type="Proteomes" id="UP000317122">
    <property type="component" value="Unassembled WGS sequence"/>
</dbReference>
<reference evidence="1 2" key="1">
    <citation type="journal article" date="2015" name="Stand. Genomic Sci.">
        <title>Genomic Encyclopedia of Bacterial and Archaeal Type Strains, Phase III: the genomes of soil and plant-associated and newly described type strains.</title>
        <authorList>
            <person name="Whitman W.B."/>
            <person name="Woyke T."/>
            <person name="Klenk H.P."/>
            <person name="Zhou Y."/>
            <person name="Lilburn T.G."/>
            <person name="Beck B.J."/>
            <person name="De Vos P."/>
            <person name="Vandamme P."/>
            <person name="Eisen J.A."/>
            <person name="Garrity G."/>
            <person name="Hugenholtz P."/>
            <person name="Kyrpides N.C."/>
        </authorList>
    </citation>
    <scope>NUCLEOTIDE SEQUENCE [LARGE SCALE GENOMIC DNA]</scope>
    <source>
        <strain evidence="1 2">CGMCC 1.2546</strain>
    </source>
</reference>